<evidence type="ECO:0000256" key="2">
    <source>
        <dbReference type="PIRSR" id="PIRSR000137-2"/>
    </source>
</evidence>
<name>A0AA40ENN6_9PEZI</name>
<dbReference type="SUPFAM" id="SSF54373">
    <property type="entry name" value="FAD-linked reductases, C-terminal domain"/>
    <property type="match status" value="1"/>
</dbReference>
<dbReference type="Pfam" id="PF05199">
    <property type="entry name" value="GMC_oxred_C"/>
    <property type="match status" value="1"/>
</dbReference>
<feature type="binding site" evidence="2">
    <location>
        <position position="565"/>
    </location>
    <ligand>
        <name>substrate</name>
    </ligand>
</feature>
<feature type="signal peptide" evidence="3">
    <location>
        <begin position="1"/>
        <end position="21"/>
    </location>
</feature>
<evidence type="ECO:0000256" key="3">
    <source>
        <dbReference type="SAM" id="SignalP"/>
    </source>
</evidence>
<feature type="chain" id="PRO_5041323889" description="Glucose-methanol-choline oxidoreductase N-terminal domain-containing protein" evidence="3">
    <location>
        <begin position="22"/>
        <end position="630"/>
    </location>
</feature>
<comment type="cofactor">
    <cofactor evidence="2">
        <name>FAD</name>
        <dbReference type="ChEBI" id="CHEBI:57692"/>
    </cofactor>
</comment>
<protein>
    <recommendedName>
        <fullName evidence="4">Glucose-methanol-choline oxidoreductase N-terminal domain-containing protein</fullName>
    </recommendedName>
</protein>
<accession>A0AA40ENN6</accession>
<dbReference type="EMBL" id="JAUKUD010000005">
    <property type="protein sequence ID" value="KAK0742677.1"/>
    <property type="molecule type" value="Genomic_DNA"/>
</dbReference>
<feature type="binding site" evidence="2">
    <location>
        <position position="277"/>
    </location>
    <ligand>
        <name>FAD</name>
        <dbReference type="ChEBI" id="CHEBI:57692"/>
    </ligand>
</feature>
<dbReference type="SUPFAM" id="SSF51905">
    <property type="entry name" value="FAD/NAD(P)-binding domain"/>
    <property type="match status" value="1"/>
</dbReference>
<dbReference type="InterPro" id="IPR036188">
    <property type="entry name" value="FAD/NAD-bd_sf"/>
</dbReference>
<dbReference type="PANTHER" id="PTHR11552:SF115">
    <property type="entry name" value="DEHYDROGENASE XPTC-RELATED"/>
    <property type="match status" value="1"/>
</dbReference>
<dbReference type="PANTHER" id="PTHR11552">
    <property type="entry name" value="GLUCOSE-METHANOL-CHOLINE GMC OXIDOREDUCTASE"/>
    <property type="match status" value="1"/>
</dbReference>
<dbReference type="GO" id="GO:0016614">
    <property type="term" value="F:oxidoreductase activity, acting on CH-OH group of donors"/>
    <property type="evidence" value="ECO:0007669"/>
    <property type="project" value="InterPro"/>
</dbReference>
<dbReference type="GO" id="GO:0044550">
    <property type="term" value="P:secondary metabolite biosynthetic process"/>
    <property type="evidence" value="ECO:0007669"/>
    <property type="project" value="TreeGrafter"/>
</dbReference>
<reference evidence="5" key="1">
    <citation type="submission" date="2023-06" db="EMBL/GenBank/DDBJ databases">
        <title>Genome-scale phylogeny and comparative genomics of the fungal order Sordariales.</title>
        <authorList>
            <consortium name="Lawrence Berkeley National Laboratory"/>
            <person name="Hensen N."/>
            <person name="Bonometti L."/>
            <person name="Westerberg I."/>
            <person name="Brannstrom I.O."/>
            <person name="Guillou S."/>
            <person name="Cros-Aarteil S."/>
            <person name="Calhoun S."/>
            <person name="Haridas S."/>
            <person name="Kuo A."/>
            <person name="Mondo S."/>
            <person name="Pangilinan J."/>
            <person name="Riley R."/>
            <person name="LaButti K."/>
            <person name="Andreopoulos B."/>
            <person name="Lipzen A."/>
            <person name="Chen C."/>
            <person name="Yanf M."/>
            <person name="Daum C."/>
            <person name="Ng V."/>
            <person name="Clum A."/>
            <person name="Steindorff A."/>
            <person name="Ohm R."/>
            <person name="Martin F."/>
            <person name="Silar P."/>
            <person name="Natvig D."/>
            <person name="Lalanne C."/>
            <person name="Gautier V."/>
            <person name="Ament-velasquez S.L."/>
            <person name="Kruys A."/>
            <person name="Hutchinson M.I."/>
            <person name="Powell A.J."/>
            <person name="Barry K."/>
            <person name="Miller A.N."/>
            <person name="Grigoriev I.V."/>
            <person name="Debuchy R."/>
            <person name="Gladieux P."/>
            <person name="Thoren M.H."/>
            <person name="Johannesson H."/>
        </authorList>
    </citation>
    <scope>NUCLEOTIDE SEQUENCE</scope>
    <source>
        <strain evidence="5">SMH3187-1</strain>
    </source>
</reference>
<keyword evidence="2" id="KW-0274">FAD</keyword>
<gene>
    <name evidence="5" type="ORF">B0T18DRAFT_438890</name>
</gene>
<sequence length="630" mass="66496">MKDFPRLLLALGAAYPGLTLAAPRDRLSHATILDARAAAADAQEYDYIIVGGGTAGLVVADRLTEDGKTTVLVLEHGALSNSTSISQVRGGLGGLMDRTLQFDITSVPQTNLRNRTTSVQIGKVVGGSSAVNAMMTIRGTREDYDRWGALFPSSAAGWSWDGLLPYFKKAMTFVPPPADVAKEAGIRWDAKWWGSAGEVVVGWPSYQFPVTGVLMEAWKGMAGVLFAEDSGAGETGVYWYPTFMDPKAVVRSYARTGHVDGKAGVRGNYVLMPGAKVTRVVMEGGRAVGVTWVPAPARGAGSAGVVTTVRARKEVILAAGAVHTPQILQLSGVGPKGVLESAGVEVVVELPGVGQNFQDHTSISAAFNFRNVPDPRTNASFNTWTSTAWAANRTGPNSIATGNAAAWLSYPVISSRSAALAAALLTQNHSAHLPVDTHPTIQAGYAAQMRSLAAALQSNGTAFYNLVQTGSGSTGMLVDLHPLSRGSVNIDARDPANREPLVDYRALSNPLDAVIMGDIVRYTRRYALDNPMTKALGPSESAPGAKVQTDEDFGEWLKGSVSPTYFHPVGTCSMMPRELGGVVDQELRVYGVKGLRVVDASVIPVIPGANTCQTVYAIAEKAADIIKSGV</sequence>
<dbReference type="InterPro" id="IPR007867">
    <property type="entry name" value="GMC_OxRtase_C"/>
</dbReference>
<feature type="binding site" evidence="2">
    <location>
        <position position="124"/>
    </location>
    <ligand>
        <name>FAD</name>
        <dbReference type="ChEBI" id="CHEBI:57692"/>
    </ligand>
</feature>
<dbReference type="InterPro" id="IPR000172">
    <property type="entry name" value="GMC_OxRdtase_N"/>
</dbReference>
<dbReference type="AlphaFoldDB" id="A0AA40ENN6"/>
<dbReference type="InterPro" id="IPR012132">
    <property type="entry name" value="GMC_OxRdtase"/>
</dbReference>
<proteinExistence type="inferred from homology"/>
<evidence type="ECO:0000259" key="4">
    <source>
        <dbReference type="PROSITE" id="PS00624"/>
    </source>
</evidence>
<comment type="similarity">
    <text evidence="1">Belongs to the GMC oxidoreductase family.</text>
</comment>
<comment type="caution">
    <text evidence="5">The sequence shown here is derived from an EMBL/GenBank/DDBJ whole genome shotgun (WGS) entry which is preliminary data.</text>
</comment>
<keyword evidence="3" id="KW-0732">Signal</keyword>
<dbReference type="Pfam" id="PF00732">
    <property type="entry name" value="GMC_oxred_N"/>
    <property type="match status" value="1"/>
</dbReference>
<evidence type="ECO:0000313" key="5">
    <source>
        <dbReference type="EMBL" id="KAK0742677.1"/>
    </source>
</evidence>
<feature type="domain" description="Glucose-methanol-choline oxidoreductase N-terminal" evidence="4">
    <location>
        <begin position="320"/>
        <end position="334"/>
    </location>
</feature>
<dbReference type="Gene3D" id="3.50.50.60">
    <property type="entry name" value="FAD/NAD(P)-binding domain"/>
    <property type="match status" value="1"/>
</dbReference>
<dbReference type="Proteomes" id="UP001172155">
    <property type="component" value="Unassembled WGS sequence"/>
</dbReference>
<dbReference type="PIRSF" id="PIRSF000137">
    <property type="entry name" value="Alcohol_oxidase"/>
    <property type="match status" value="1"/>
</dbReference>
<organism evidence="5 6">
    <name type="scientific">Schizothecium vesticola</name>
    <dbReference type="NCBI Taxonomy" id="314040"/>
    <lineage>
        <taxon>Eukaryota</taxon>
        <taxon>Fungi</taxon>
        <taxon>Dikarya</taxon>
        <taxon>Ascomycota</taxon>
        <taxon>Pezizomycotina</taxon>
        <taxon>Sordariomycetes</taxon>
        <taxon>Sordariomycetidae</taxon>
        <taxon>Sordariales</taxon>
        <taxon>Schizotheciaceae</taxon>
        <taxon>Schizothecium</taxon>
    </lineage>
</organism>
<keyword evidence="6" id="KW-1185">Reference proteome</keyword>
<keyword evidence="2" id="KW-0285">Flavoprotein</keyword>
<evidence type="ECO:0000313" key="6">
    <source>
        <dbReference type="Proteomes" id="UP001172155"/>
    </source>
</evidence>
<dbReference type="PROSITE" id="PS00624">
    <property type="entry name" value="GMC_OXRED_2"/>
    <property type="match status" value="1"/>
</dbReference>
<dbReference type="GO" id="GO:0050660">
    <property type="term" value="F:flavin adenine dinucleotide binding"/>
    <property type="evidence" value="ECO:0007669"/>
    <property type="project" value="InterPro"/>
</dbReference>
<evidence type="ECO:0000256" key="1">
    <source>
        <dbReference type="ARBA" id="ARBA00010790"/>
    </source>
</evidence>
<dbReference type="Gene3D" id="3.30.560.10">
    <property type="entry name" value="Glucose Oxidase, domain 3"/>
    <property type="match status" value="1"/>
</dbReference>